<name>A0A1S3CY17_DIACI</name>
<evidence type="ECO:0000256" key="1">
    <source>
        <dbReference type="ARBA" id="ARBA00001947"/>
    </source>
</evidence>
<keyword evidence="3" id="KW-1185">Reference proteome</keyword>
<dbReference type="RefSeq" id="XP_008469356.1">
    <property type="nucleotide sequence ID" value="XM_008471134.1"/>
</dbReference>
<dbReference type="PANTHER" id="PTHR12756:SF11">
    <property type="entry name" value="CYTOSOLIC CARBOXYPEPTIDASE 1"/>
    <property type="match status" value="1"/>
</dbReference>
<dbReference type="PANTHER" id="PTHR12756">
    <property type="entry name" value="CYTOSOLIC CARBOXYPEPTIDASE"/>
    <property type="match status" value="1"/>
</dbReference>
<dbReference type="PaxDb" id="121845-A0A1S3CY17"/>
<dbReference type="InterPro" id="IPR050821">
    <property type="entry name" value="Cytosolic_carboxypeptidase"/>
</dbReference>
<dbReference type="Pfam" id="PF18027">
    <property type="entry name" value="Pepdidase_M14_N"/>
    <property type="match status" value="1"/>
</dbReference>
<reference evidence="4" key="1">
    <citation type="submission" date="2025-08" db="UniProtKB">
        <authorList>
            <consortium name="RefSeq"/>
        </authorList>
    </citation>
    <scope>IDENTIFICATION</scope>
</reference>
<feature type="domain" description="Cytosolic carboxypeptidase N-terminal" evidence="2">
    <location>
        <begin position="7"/>
        <end position="91"/>
    </location>
</feature>
<dbReference type="InterPro" id="IPR040626">
    <property type="entry name" value="Pepdidase_M14_N"/>
</dbReference>
<evidence type="ECO:0000313" key="3">
    <source>
        <dbReference type="Proteomes" id="UP000079169"/>
    </source>
</evidence>
<dbReference type="GeneID" id="103506732"/>
<proteinExistence type="predicted"/>
<comment type="cofactor">
    <cofactor evidence="1">
        <name>Zn(2+)</name>
        <dbReference type="ChEBI" id="CHEBI:29105"/>
    </cofactor>
</comment>
<sequence length="259" mass="30955">MDGVVCGNLRKAIQVGTYEYDLLLMPDVNSTHHHQWFYFEISNMDAQASYTLNIVNQEKHHSQYQHGMRPLLFSVKEARCGRALWTRVGTDICYYRNSYVRNPHQRYQGKKTSRAVAKNIREFYYTLSFNIKFKHSLDVCYLAYHYPYTYSYLMRYQGKKTSRAVAKNIREFYYTLSFNIKFKHSLDVCYLAYHYPYTYSYLMISNMDAQASYTLNIVNQEKHHSQYQHGMRPLLFSVKEARCGRALWTRVGTDICYYR</sequence>
<protein>
    <submittedName>
        <fullName evidence="4">Cytosolic carboxypeptidase 1-like</fullName>
    </submittedName>
</protein>
<gene>
    <name evidence="4" type="primary">LOC103506732</name>
</gene>
<dbReference type="STRING" id="121845.A0A1S3CY17"/>
<dbReference type="Gene3D" id="2.60.40.3120">
    <property type="match status" value="1"/>
</dbReference>
<evidence type="ECO:0000313" key="4">
    <source>
        <dbReference type="RefSeq" id="XP_008469356.1"/>
    </source>
</evidence>
<dbReference type="Proteomes" id="UP000079169">
    <property type="component" value="Unplaced"/>
</dbReference>
<evidence type="ECO:0000259" key="2">
    <source>
        <dbReference type="Pfam" id="PF18027"/>
    </source>
</evidence>
<dbReference type="KEGG" id="dci:103506732"/>
<accession>A0A1S3CY17</accession>
<dbReference type="AlphaFoldDB" id="A0A1S3CY17"/>
<organism evidence="3 4">
    <name type="scientific">Diaphorina citri</name>
    <name type="common">Asian citrus psyllid</name>
    <dbReference type="NCBI Taxonomy" id="121845"/>
    <lineage>
        <taxon>Eukaryota</taxon>
        <taxon>Metazoa</taxon>
        <taxon>Ecdysozoa</taxon>
        <taxon>Arthropoda</taxon>
        <taxon>Hexapoda</taxon>
        <taxon>Insecta</taxon>
        <taxon>Pterygota</taxon>
        <taxon>Neoptera</taxon>
        <taxon>Paraneoptera</taxon>
        <taxon>Hemiptera</taxon>
        <taxon>Sternorrhyncha</taxon>
        <taxon>Psylloidea</taxon>
        <taxon>Psyllidae</taxon>
        <taxon>Diaphorininae</taxon>
        <taxon>Diaphorina</taxon>
    </lineage>
</organism>